<dbReference type="InterPro" id="IPR050288">
    <property type="entry name" value="Cellulose_deg_GH3"/>
</dbReference>
<dbReference type="EC" id="3.2.1.21" evidence="10"/>
<dbReference type="Gene3D" id="3.40.50.1700">
    <property type="entry name" value="Glycoside hydrolase family 3 C-terminal domain"/>
    <property type="match status" value="1"/>
</dbReference>
<dbReference type="InterPro" id="IPR002772">
    <property type="entry name" value="Glyco_hydro_3_C"/>
</dbReference>
<dbReference type="PRINTS" id="PR00133">
    <property type="entry name" value="GLHYDRLASE3"/>
</dbReference>
<feature type="signal peptide" evidence="12">
    <location>
        <begin position="1"/>
        <end position="19"/>
    </location>
</feature>
<reference evidence="15" key="1">
    <citation type="journal article" date="2013" name="Genome Announc.">
        <title>Draft genome sequence of the ascomycete Phaeoacremonium aleophilum strain UCR-PA7, a causal agent of the esca disease complex in grapevines.</title>
        <authorList>
            <person name="Blanco-Ulate B."/>
            <person name="Rolshausen P."/>
            <person name="Cantu D."/>
        </authorList>
    </citation>
    <scope>NUCLEOTIDE SEQUENCE [LARGE SCALE GENOMIC DNA]</scope>
    <source>
        <strain evidence="15">UCR-PA7</strain>
    </source>
</reference>
<comment type="catalytic activity">
    <reaction evidence="1 10">
        <text>Hydrolysis of terminal, non-reducing beta-D-glucosyl residues with release of beta-D-glucose.</text>
        <dbReference type="EC" id="3.2.1.21"/>
    </reaction>
</comment>
<dbReference type="InterPro" id="IPR036881">
    <property type="entry name" value="Glyco_hydro_3_C_sf"/>
</dbReference>
<keyword evidence="15" id="KW-1185">Reference proteome</keyword>
<evidence type="ECO:0000256" key="3">
    <source>
        <dbReference type="ARBA" id="ARBA00005336"/>
    </source>
</evidence>
<dbReference type="FunFam" id="3.20.20.300:FF:000002">
    <property type="entry name" value="Probable beta-glucosidase"/>
    <property type="match status" value="1"/>
</dbReference>
<dbReference type="KEGG" id="tmn:UCRPA7_6480"/>
<comment type="pathway">
    <text evidence="2 10">Glycan metabolism; cellulose degradation.</text>
</comment>
<dbReference type="FunFam" id="3.40.50.1700:FF:000003">
    <property type="entry name" value="Probable beta-glucosidase"/>
    <property type="match status" value="1"/>
</dbReference>
<dbReference type="Gene3D" id="3.20.20.300">
    <property type="entry name" value="Glycoside hydrolase, family 3, N-terminal domain"/>
    <property type="match status" value="1"/>
</dbReference>
<dbReference type="SUPFAM" id="SSF52279">
    <property type="entry name" value="Beta-D-glucan exohydrolase, C-terminal domain"/>
    <property type="match status" value="1"/>
</dbReference>
<dbReference type="InterPro" id="IPR026891">
    <property type="entry name" value="Fn3-like"/>
</dbReference>
<dbReference type="InterPro" id="IPR013783">
    <property type="entry name" value="Ig-like_fold"/>
</dbReference>
<keyword evidence="5 10" id="KW-0378">Hydrolase</keyword>
<protein>
    <recommendedName>
        <fullName evidence="10">beta-glucosidase</fullName>
        <ecNumber evidence="10">3.2.1.21</ecNumber>
    </recommendedName>
</protein>
<dbReference type="Proteomes" id="UP000014074">
    <property type="component" value="Unassembled WGS sequence"/>
</dbReference>
<sequence>MRRPSAQLILTALVAVVQAAPPAGFGYPSPWASGGDGWDEAYAKAKDFVSQLTLVEKVNLTTGTGWEADRCIGMTGSVPRLGFRGFCLEDGPLGVRYTDGNSAFPAGINVATTWSRDLMRRRGIAMGEEFHGKGIDVQLGPAAGPLGRVPAGGRNWEGFSPDPYLSGVAIAETIKGIQSRGVIACAKHYILNEQEHYRNNIDSTIDDKTMHELYLWPFADAVRAGVGSFMCSYNKINTKYSCENEWTTNYLLKNELNFQGFVMSDWGAQHATGASALAGLDMAMPGDGARNAYNSLWGGALTEAILAGSIPRWRLDDMVIRIMAAYYKVHVGNYTERPDINFSAWTNQTTGYLYQSAKQGSTVVNEHIDVQSDHAKLIREIGAKSIVLLKNVNGTLPLNKPKSIAIIGEDAQDNPGGPNSCPDRNCNKGTLAMAYGSGTADFPYLISPATALKAQADADNTTFVNIKGNWDLDAAKSAAAVTEAAIVFANADAGENFITIDGNAGDRNNLTLWNGGDELIKAVASVNPNTIVVLHTVGPVLIEYAKNHPNITAILWAGLPGQESGNSLTDVLYGKVNPQGKSVFTWGKSVEDYGTQLMYRSPTAQPVQNFTEGVFIDYRWFQNASIESVYEFGHGLSYTRFMYHNLTITVHNDTTYKPATGVTEPAPTFGTIDTSAASNTMPAGFKKITPYVYPWITGTSTGGSTAGAAPAGSTNSSAQPLLPASGAPGGNAGLYDVLYTVTAAIENTGKVAGTDIPQLYVQHGGPNEPWGVLRGFDEVYLEPGQVKNVAFNLTRRDISNWDTNAQDWEVTVYDKFVFIGYSSTEIGLNASLPRLS</sequence>
<evidence type="ECO:0000256" key="5">
    <source>
        <dbReference type="ARBA" id="ARBA00022801"/>
    </source>
</evidence>
<dbReference type="EMBL" id="KB933244">
    <property type="protein sequence ID" value="EON98023.1"/>
    <property type="molecule type" value="Genomic_DNA"/>
</dbReference>
<dbReference type="InterPro" id="IPR036962">
    <property type="entry name" value="Glyco_hydro_3_N_sf"/>
</dbReference>
<dbReference type="InterPro" id="IPR001764">
    <property type="entry name" value="Glyco_hydro_3_N"/>
</dbReference>
<evidence type="ECO:0000259" key="13">
    <source>
        <dbReference type="SMART" id="SM01217"/>
    </source>
</evidence>
<evidence type="ECO:0000256" key="2">
    <source>
        <dbReference type="ARBA" id="ARBA00004987"/>
    </source>
</evidence>
<evidence type="ECO:0000256" key="4">
    <source>
        <dbReference type="ARBA" id="ARBA00022729"/>
    </source>
</evidence>
<keyword evidence="8 10" id="KW-0326">Glycosidase</keyword>
<dbReference type="UniPathway" id="UPA00696"/>
<evidence type="ECO:0000313" key="14">
    <source>
        <dbReference type="EMBL" id="EON98023.1"/>
    </source>
</evidence>
<dbReference type="SUPFAM" id="SSF51445">
    <property type="entry name" value="(Trans)glycosidases"/>
    <property type="match status" value="1"/>
</dbReference>
<dbReference type="InterPro" id="IPR019800">
    <property type="entry name" value="Glyco_hydro_3_AS"/>
</dbReference>
<dbReference type="PANTHER" id="PTHR42715">
    <property type="entry name" value="BETA-GLUCOSIDASE"/>
    <property type="match status" value="1"/>
</dbReference>
<dbReference type="SMART" id="SM01217">
    <property type="entry name" value="Fn3_like"/>
    <property type="match status" value="1"/>
</dbReference>
<dbReference type="RefSeq" id="XP_007917209.1">
    <property type="nucleotide sequence ID" value="XM_007919018.1"/>
</dbReference>
<organism evidence="14 15">
    <name type="scientific">Phaeoacremonium minimum (strain UCR-PA7)</name>
    <name type="common">Esca disease fungus</name>
    <name type="synonym">Togninia minima</name>
    <dbReference type="NCBI Taxonomy" id="1286976"/>
    <lineage>
        <taxon>Eukaryota</taxon>
        <taxon>Fungi</taxon>
        <taxon>Dikarya</taxon>
        <taxon>Ascomycota</taxon>
        <taxon>Pezizomycotina</taxon>
        <taxon>Sordariomycetes</taxon>
        <taxon>Sordariomycetidae</taxon>
        <taxon>Togniniales</taxon>
        <taxon>Togniniaceae</taxon>
        <taxon>Phaeoacremonium</taxon>
    </lineage>
</organism>
<evidence type="ECO:0000256" key="1">
    <source>
        <dbReference type="ARBA" id="ARBA00000448"/>
    </source>
</evidence>
<dbReference type="Pfam" id="PF01915">
    <property type="entry name" value="Glyco_hydro_3_C"/>
    <property type="match status" value="1"/>
</dbReference>
<evidence type="ECO:0000256" key="11">
    <source>
        <dbReference type="SAM" id="MobiDB-lite"/>
    </source>
</evidence>
<dbReference type="eggNOG" id="ENOG502QR4D">
    <property type="taxonomic scope" value="Eukaryota"/>
</dbReference>
<keyword evidence="9 10" id="KW-0624">Polysaccharide degradation</keyword>
<evidence type="ECO:0000256" key="7">
    <source>
        <dbReference type="ARBA" id="ARBA00023277"/>
    </source>
</evidence>
<dbReference type="Pfam" id="PF00933">
    <property type="entry name" value="Glyco_hydro_3"/>
    <property type="match status" value="1"/>
</dbReference>
<proteinExistence type="inferred from homology"/>
<comment type="similarity">
    <text evidence="3 10">Belongs to the glycosyl hydrolase 3 family.</text>
</comment>
<dbReference type="GO" id="GO:0008422">
    <property type="term" value="F:beta-glucosidase activity"/>
    <property type="evidence" value="ECO:0007669"/>
    <property type="project" value="UniProtKB-EC"/>
</dbReference>
<keyword evidence="7 10" id="KW-0119">Carbohydrate metabolism</keyword>
<accession>R8BFE5</accession>
<evidence type="ECO:0000256" key="8">
    <source>
        <dbReference type="ARBA" id="ARBA00023295"/>
    </source>
</evidence>
<dbReference type="GO" id="GO:0030245">
    <property type="term" value="P:cellulose catabolic process"/>
    <property type="evidence" value="ECO:0007669"/>
    <property type="project" value="UniProtKB-UniPathway"/>
</dbReference>
<dbReference type="HOGENOM" id="CLU_004542_2_0_1"/>
<dbReference type="PANTHER" id="PTHR42715:SF29">
    <property type="entry name" value="BETA-GLUCOSIDASE A-RELATED"/>
    <property type="match status" value="1"/>
</dbReference>
<dbReference type="Gene3D" id="2.60.40.10">
    <property type="entry name" value="Immunoglobulins"/>
    <property type="match status" value="1"/>
</dbReference>
<evidence type="ECO:0000256" key="6">
    <source>
        <dbReference type="ARBA" id="ARBA00023180"/>
    </source>
</evidence>
<evidence type="ECO:0000256" key="12">
    <source>
        <dbReference type="SAM" id="SignalP"/>
    </source>
</evidence>
<feature type="region of interest" description="Disordered" evidence="11">
    <location>
        <begin position="704"/>
        <end position="723"/>
    </location>
</feature>
<feature type="compositionally biased region" description="Low complexity" evidence="11">
    <location>
        <begin position="706"/>
        <end position="718"/>
    </location>
</feature>
<dbReference type="PROSITE" id="PS00775">
    <property type="entry name" value="GLYCOSYL_HYDROL_F3"/>
    <property type="match status" value="1"/>
</dbReference>
<dbReference type="InterPro" id="IPR017853">
    <property type="entry name" value="GH"/>
</dbReference>
<feature type="domain" description="Fibronectin type III-like" evidence="13">
    <location>
        <begin position="755"/>
        <end position="823"/>
    </location>
</feature>
<feature type="chain" id="PRO_5004462729" description="beta-glucosidase" evidence="12">
    <location>
        <begin position="20"/>
        <end position="836"/>
    </location>
</feature>
<name>R8BFE5_PHAM7</name>
<evidence type="ECO:0000313" key="15">
    <source>
        <dbReference type="Proteomes" id="UP000014074"/>
    </source>
</evidence>
<evidence type="ECO:0000256" key="9">
    <source>
        <dbReference type="ARBA" id="ARBA00023326"/>
    </source>
</evidence>
<dbReference type="AlphaFoldDB" id="R8BFE5"/>
<dbReference type="GeneID" id="19327141"/>
<evidence type="ECO:0000256" key="10">
    <source>
        <dbReference type="RuleBase" id="RU361161"/>
    </source>
</evidence>
<dbReference type="OrthoDB" id="416222at2759"/>
<gene>
    <name evidence="14" type="ORF">UCRPA7_6480</name>
</gene>
<keyword evidence="4 12" id="KW-0732">Signal</keyword>
<dbReference type="Pfam" id="PF14310">
    <property type="entry name" value="Fn3-like"/>
    <property type="match status" value="1"/>
</dbReference>
<keyword evidence="6" id="KW-0325">Glycoprotein</keyword>